<dbReference type="PANTHER" id="PTHR33428:SF14">
    <property type="entry name" value="CARBOXYLESTERASE TYPE B DOMAIN-CONTAINING PROTEIN"/>
    <property type="match status" value="1"/>
</dbReference>
<reference evidence="2 3" key="1">
    <citation type="submission" date="2020-08" db="EMBL/GenBank/DDBJ databases">
        <title>Sequencing the genomes of 1000 actinobacteria strains.</title>
        <authorList>
            <person name="Klenk H.-P."/>
        </authorList>
    </citation>
    <scope>NUCLEOTIDE SEQUENCE [LARGE SCALE GENOMIC DNA]</scope>
    <source>
        <strain evidence="2 3">DSM 45518</strain>
    </source>
</reference>
<comment type="caution">
    <text evidence="2">The sequence shown here is derived from an EMBL/GenBank/DDBJ whole genome shotgun (WGS) entry which is preliminary data.</text>
</comment>
<accession>A0A7W7G2D2</accession>
<dbReference type="Proteomes" id="UP000542742">
    <property type="component" value="Unassembled WGS sequence"/>
</dbReference>
<sequence length="311" mass="32159">MRRRTLLLSMSAAAAGGLAVKAGQASAAGRTVLSSTKASALAPQPVTPYEPRPGRAPAAVRTVGRHDFSFARDGRALPTRVWYPIGPGPYPVVLFSHGLHSRPDDYAALLVSWALAGFVVAAPAYPHTSLGSSRFNAYDLVNQPEDASEVLTRVVERNTSGGGPLRGKLDTSRLAAAGHSGGGITTAGLFSAHRDDRLSAGILIAGTDFLGTPFSGPAAAVLLVHGRKDTSVKYSAARTVYEAVPWSRAMLSITEGGHQTTNDEFAAVSGTTAAFLRWSLYGGAPALEPAAAQGSVATLDNELALTPGSIS</sequence>
<feature type="signal peptide" evidence="1">
    <location>
        <begin position="1"/>
        <end position="27"/>
    </location>
</feature>
<evidence type="ECO:0000313" key="2">
    <source>
        <dbReference type="EMBL" id="MBB4691556.1"/>
    </source>
</evidence>
<organism evidence="2 3">
    <name type="scientific">Paractinoplanes abujensis</name>
    <dbReference type="NCBI Taxonomy" id="882441"/>
    <lineage>
        <taxon>Bacteria</taxon>
        <taxon>Bacillati</taxon>
        <taxon>Actinomycetota</taxon>
        <taxon>Actinomycetes</taxon>
        <taxon>Micromonosporales</taxon>
        <taxon>Micromonosporaceae</taxon>
        <taxon>Paractinoplanes</taxon>
    </lineage>
</organism>
<keyword evidence="3" id="KW-1185">Reference proteome</keyword>
<name>A0A7W7G2D2_9ACTN</name>
<dbReference type="InterPro" id="IPR029058">
    <property type="entry name" value="AB_hydrolase_fold"/>
</dbReference>
<dbReference type="EMBL" id="JACHMF010000001">
    <property type="protein sequence ID" value="MBB4691556.1"/>
    <property type="molecule type" value="Genomic_DNA"/>
</dbReference>
<evidence type="ECO:0000256" key="1">
    <source>
        <dbReference type="SAM" id="SignalP"/>
    </source>
</evidence>
<dbReference type="SUPFAM" id="SSF53474">
    <property type="entry name" value="alpha/beta-Hydrolases"/>
    <property type="match status" value="1"/>
</dbReference>
<dbReference type="Gene3D" id="3.40.50.1820">
    <property type="entry name" value="alpha/beta hydrolase"/>
    <property type="match status" value="1"/>
</dbReference>
<dbReference type="PANTHER" id="PTHR33428">
    <property type="entry name" value="CHLOROPHYLLASE-2, CHLOROPLASTIC"/>
    <property type="match status" value="1"/>
</dbReference>
<feature type="chain" id="PRO_5030837303" evidence="1">
    <location>
        <begin position="28"/>
        <end position="311"/>
    </location>
</feature>
<proteinExistence type="predicted"/>
<keyword evidence="1" id="KW-0732">Signal</keyword>
<gene>
    <name evidence="2" type="ORF">BKA14_001704</name>
</gene>
<dbReference type="AlphaFoldDB" id="A0A7W7G2D2"/>
<dbReference type="Pfam" id="PF07224">
    <property type="entry name" value="Chlorophyllase"/>
    <property type="match status" value="1"/>
</dbReference>
<dbReference type="RefSeq" id="WP_184950357.1">
    <property type="nucleotide sequence ID" value="NZ_BOMC01000005.1"/>
</dbReference>
<evidence type="ECO:0000313" key="3">
    <source>
        <dbReference type="Proteomes" id="UP000542742"/>
    </source>
</evidence>
<protein>
    <submittedName>
        <fullName evidence="2">Poly(3-hydroxybutyrate) depolymerase</fullName>
    </submittedName>
</protein>
<dbReference type="InterPro" id="IPR017395">
    <property type="entry name" value="Chlorophyllase-like"/>
</dbReference>